<dbReference type="EMBL" id="VUJX02000010">
    <property type="protein sequence ID" value="KAL0931516.1"/>
    <property type="molecule type" value="Genomic_DNA"/>
</dbReference>
<evidence type="ECO:0000313" key="2">
    <source>
        <dbReference type="Proteomes" id="UP000805649"/>
    </source>
</evidence>
<sequence>MYLLLAVQLVDTDQNIGPRTVRTVHLLSTGTSASRRCMYLLVRSKGYIKCAEPSRVASMTLSSCRTVPGVLHGRTFADRRTLGLIYSMHVALHASHRSRV</sequence>
<comment type="caution">
    <text evidence="1">The sequence shown here is derived from an EMBL/GenBank/DDBJ whole genome shotgun (WGS) entry which is preliminary data.</text>
</comment>
<evidence type="ECO:0000313" key="1">
    <source>
        <dbReference type="EMBL" id="KAL0931516.1"/>
    </source>
</evidence>
<keyword evidence="2" id="KW-1185">Reference proteome</keyword>
<accession>A0ACC3YI08</accession>
<protein>
    <submittedName>
        <fullName evidence="1">Uncharacterized protein</fullName>
    </submittedName>
</protein>
<name>A0ACC3YI08_COLTU</name>
<dbReference type="Proteomes" id="UP000805649">
    <property type="component" value="Unassembled WGS sequence"/>
</dbReference>
<proteinExistence type="predicted"/>
<reference evidence="1 2" key="1">
    <citation type="journal article" date="2020" name="Phytopathology">
        <title>Genome Sequence Resources of Colletotrichum truncatum, C. plurivorum, C. musicola, and C. sojae: Four Species Pathogenic to Soybean (Glycine max).</title>
        <authorList>
            <person name="Rogerio F."/>
            <person name="Boufleur T.R."/>
            <person name="Ciampi-Guillardi M."/>
            <person name="Sukno S.A."/>
            <person name="Thon M.R."/>
            <person name="Massola Junior N.S."/>
            <person name="Baroncelli R."/>
        </authorList>
    </citation>
    <scope>NUCLEOTIDE SEQUENCE [LARGE SCALE GENOMIC DNA]</scope>
    <source>
        <strain evidence="1 2">CMES1059</strain>
    </source>
</reference>
<organism evidence="1 2">
    <name type="scientific">Colletotrichum truncatum</name>
    <name type="common">Anthracnose fungus</name>
    <name type="synonym">Colletotrichum capsici</name>
    <dbReference type="NCBI Taxonomy" id="5467"/>
    <lineage>
        <taxon>Eukaryota</taxon>
        <taxon>Fungi</taxon>
        <taxon>Dikarya</taxon>
        <taxon>Ascomycota</taxon>
        <taxon>Pezizomycotina</taxon>
        <taxon>Sordariomycetes</taxon>
        <taxon>Hypocreomycetidae</taxon>
        <taxon>Glomerellales</taxon>
        <taxon>Glomerellaceae</taxon>
        <taxon>Colletotrichum</taxon>
        <taxon>Colletotrichum truncatum species complex</taxon>
    </lineage>
</organism>
<gene>
    <name evidence="1" type="ORF">CTRU02_214251</name>
</gene>